<evidence type="ECO:0000313" key="3">
    <source>
        <dbReference type="EMBL" id="THJ66762.1"/>
    </source>
</evidence>
<dbReference type="AlphaFoldDB" id="A0A4S5E5P5"/>
<keyword evidence="3" id="KW-0808">Transferase</keyword>
<dbReference type="GO" id="GO:0016740">
    <property type="term" value="F:transferase activity"/>
    <property type="evidence" value="ECO:0007669"/>
    <property type="project" value="UniProtKB-KW"/>
</dbReference>
<dbReference type="EMBL" id="SSWH01000005">
    <property type="protein sequence ID" value="THJ66762.1"/>
    <property type="molecule type" value="Genomic_DNA"/>
</dbReference>
<gene>
    <name evidence="3" type="ORF">E8P82_07435</name>
</gene>
<organism evidence="3 4">
    <name type="scientific">Arthrobacter echini</name>
    <dbReference type="NCBI Taxonomy" id="1529066"/>
    <lineage>
        <taxon>Bacteria</taxon>
        <taxon>Bacillati</taxon>
        <taxon>Actinomycetota</taxon>
        <taxon>Actinomycetes</taxon>
        <taxon>Micrococcales</taxon>
        <taxon>Micrococcaceae</taxon>
        <taxon>Arthrobacter</taxon>
    </lineage>
</organism>
<keyword evidence="4" id="KW-1185">Reference proteome</keyword>
<evidence type="ECO:0000313" key="4">
    <source>
        <dbReference type="Proteomes" id="UP000305233"/>
    </source>
</evidence>
<evidence type="ECO:0000256" key="1">
    <source>
        <dbReference type="SAM" id="MobiDB-lite"/>
    </source>
</evidence>
<dbReference type="OrthoDB" id="8444043at2"/>
<proteinExistence type="predicted"/>
<comment type="caution">
    <text evidence="3">The sequence shown here is derived from an EMBL/GenBank/DDBJ whole genome shotgun (WGS) entry which is preliminary data.</text>
</comment>
<evidence type="ECO:0000259" key="2">
    <source>
        <dbReference type="Pfam" id="PF04230"/>
    </source>
</evidence>
<feature type="region of interest" description="Disordered" evidence="1">
    <location>
        <begin position="399"/>
        <end position="427"/>
    </location>
</feature>
<dbReference type="Pfam" id="PF04230">
    <property type="entry name" value="PS_pyruv_trans"/>
    <property type="match status" value="1"/>
</dbReference>
<dbReference type="Proteomes" id="UP000305233">
    <property type="component" value="Unassembled WGS sequence"/>
</dbReference>
<feature type="region of interest" description="Disordered" evidence="1">
    <location>
        <begin position="206"/>
        <end position="233"/>
    </location>
</feature>
<protein>
    <submittedName>
        <fullName evidence="3">Polysaccharide pyruvyl transferase family protein</fullName>
    </submittedName>
</protein>
<sequence>MIFPMRPGPIYLIGPSGNPNYGDEFIAAAWLRHLARVRPDDDVWLDCPQPGHAQILFRDAHPRARFTNTVWRLVHDHQHLPAEEAAAGITERVTGLGTPTYDLGLLTMRDAGTLHLIGGGYINATWRHHAGLVHAMKATQALSGARLLATGQGLLPAVTGPVAAKDLFHGFDHVTARDQGGAEAYGVDFGLDDAFLGASEVIPTADDAGTSHAIPSAGTASGTADAEARSEPDGRSDGLFICIQSDTVDRSRIAPAIAIARREAIRATEQGREVFYLEAIPGADRAAYDQLADLIPETNFLPFATLWTEGLPLSPRQCWVTSRFHFHLLGAAAGGAGIAIAMNPGYYDVKHESIIALGSGWALASDDDAPTMPVSAGPLNAGLADLVAGKRAEAFELYPEAPATEETPRPRSLTSQVGDALRRRRFR</sequence>
<accession>A0A4S5E5P5</accession>
<feature type="domain" description="Polysaccharide pyruvyl transferase" evidence="2">
    <location>
        <begin position="20"/>
        <end position="341"/>
    </location>
</feature>
<name>A0A4S5E5P5_9MICC</name>
<dbReference type="InterPro" id="IPR007345">
    <property type="entry name" value="Polysacch_pyruvyl_Trfase"/>
</dbReference>
<reference evidence="3 4" key="1">
    <citation type="submission" date="2019-04" db="EMBL/GenBank/DDBJ databases">
        <authorList>
            <person name="Liu Q."/>
            <person name="Xin Y.-H."/>
        </authorList>
    </citation>
    <scope>NUCLEOTIDE SEQUENCE [LARGE SCALE GENOMIC DNA]</scope>
    <source>
        <strain evidence="3 4">AM23</strain>
    </source>
</reference>